<evidence type="ECO:0000256" key="6">
    <source>
        <dbReference type="SAM" id="MobiDB-lite"/>
    </source>
</evidence>
<evidence type="ECO:0000256" key="3">
    <source>
        <dbReference type="ARBA" id="ARBA00023143"/>
    </source>
</evidence>
<dbReference type="Pfam" id="PF02049">
    <property type="entry name" value="FliE"/>
    <property type="match status" value="1"/>
</dbReference>
<keyword evidence="7" id="KW-0969">Cilium</keyword>
<evidence type="ECO:0000256" key="5">
    <source>
        <dbReference type="NCBIfam" id="TIGR00205"/>
    </source>
</evidence>
<proteinExistence type="inferred from homology"/>
<dbReference type="NCBIfam" id="TIGR00205">
    <property type="entry name" value="fliE"/>
    <property type="match status" value="1"/>
</dbReference>
<dbReference type="InterPro" id="IPR001624">
    <property type="entry name" value="FliE"/>
</dbReference>
<evidence type="ECO:0000256" key="4">
    <source>
        <dbReference type="HAMAP-Rule" id="MF_00724"/>
    </source>
</evidence>
<dbReference type="PANTHER" id="PTHR34653:SF1">
    <property type="entry name" value="FLAGELLAR HOOK-BASAL BODY COMPLEX PROTEIN FLIE"/>
    <property type="match status" value="1"/>
</dbReference>
<evidence type="ECO:0000256" key="2">
    <source>
        <dbReference type="ARBA" id="ARBA00009272"/>
    </source>
</evidence>
<dbReference type="PRINTS" id="PR01006">
    <property type="entry name" value="FLGHOOKFLIE"/>
</dbReference>
<dbReference type="GO" id="GO:0005198">
    <property type="term" value="F:structural molecule activity"/>
    <property type="evidence" value="ECO:0007669"/>
    <property type="project" value="UniProtKB-UniRule"/>
</dbReference>
<keyword evidence="3 4" id="KW-0975">Bacterial flagellum</keyword>
<keyword evidence="7" id="KW-0282">Flagellum</keyword>
<dbReference type="PANTHER" id="PTHR34653">
    <property type="match status" value="1"/>
</dbReference>
<organism evidence="7">
    <name type="scientific">Desulfacinum infernum</name>
    <dbReference type="NCBI Taxonomy" id="35837"/>
    <lineage>
        <taxon>Bacteria</taxon>
        <taxon>Pseudomonadati</taxon>
        <taxon>Thermodesulfobacteriota</taxon>
        <taxon>Syntrophobacteria</taxon>
        <taxon>Syntrophobacterales</taxon>
        <taxon>Syntrophobacteraceae</taxon>
        <taxon>Desulfacinum</taxon>
    </lineage>
</organism>
<name>A0A831ZZY5_9BACT</name>
<dbReference type="AlphaFoldDB" id="A0A831ZZY5"/>
<evidence type="ECO:0000256" key="1">
    <source>
        <dbReference type="ARBA" id="ARBA00004117"/>
    </source>
</evidence>
<accession>A0A831ZZY5</accession>
<dbReference type="GO" id="GO:0003774">
    <property type="term" value="F:cytoskeletal motor activity"/>
    <property type="evidence" value="ECO:0007669"/>
    <property type="project" value="InterPro"/>
</dbReference>
<dbReference type="GO" id="GO:0071973">
    <property type="term" value="P:bacterial-type flagellum-dependent cell motility"/>
    <property type="evidence" value="ECO:0007669"/>
    <property type="project" value="InterPro"/>
</dbReference>
<comment type="subcellular location">
    <subcellularLocation>
        <location evidence="1 4">Bacterial flagellum basal body</location>
    </subcellularLocation>
</comment>
<gene>
    <name evidence="4 7" type="primary">fliE</name>
    <name evidence="7" type="ORF">ENS06_05195</name>
</gene>
<keyword evidence="7" id="KW-0966">Cell projection</keyword>
<comment type="similarity">
    <text evidence="2 4">Belongs to the FliE family.</text>
</comment>
<dbReference type="HAMAP" id="MF_00724">
    <property type="entry name" value="FliE"/>
    <property type="match status" value="1"/>
</dbReference>
<dbReference type="GO" id="GO:0009425">
    <property type="term" value="C:bacterial-type flagellum basal body"/>
    <property type="evidence" value="ECO:0007669"/>
    <property type="project" value="UniProtKB-SubCell"/>
</dbReference>
<protein>
    <recommendedName>
        <fullName evidence="4 5">Flagellar hook-basal body complex protein FliE</fullName>
    </recommendedName>
</protein>
<dbReference type="EMBL" id="DSTK01000013">
    <property type="protein sequence ID" value="HFK96705.1"/>
    <property type="molecule type" value="Genomic_DNA"/>
</dbReference>
<evidence type="ECO:0000313" key="7">
    <source>
        <dbReference type="EMBL" id="HFK96705.1"/>
    </source>
</evidence>
<reference evidence="7" key="1">
    <citation type="journal article" date="2020" name="mSystems">
        <title>Genome- and Community-Level Interaction Insights into Carbon Utilization and Element Cycling Functions of Hydrothermarchaeota in Hydrothermal Sediment.</title>
        <authorList>
            <person name="Zhou Z."/>
            <person name="Liu Y."/>
            <person name="Xu W."/>
            <person name="Pan J."/>
            <person name="Luo Z.H."/>
            <person name="Li M."/>
        </authorList>
    </citation>
    <scope>NUCLEOTIDE SEQUENCE [LARGE SCALE GENOMIC DNA]</scope>
    <source>
        <strain evidence="7">SpSt-456</strain>
    </source>
</reference>
<feature type="region of interest" description="Disordered" evidence="6">
    <location>
        <begin position="1"/>
        <end position="27"/>
    </location>
</feature>
<sequence length="98" mass="10875">MRIQQPWSAPPSAVEPLRDGAGSGREPSFAAELKNAVGQVNTLQNNAEEAMQNGALRGAQNIHETMIVLQEAEIGLKMLMRVRDKALEAYHEVMRMQF</sequence>
<comment type="caution">
    <text evidence="7">The sequence shown here is derived from an EMBL/GenBank/DDBJ whole genome shotgun (WGS) entry which is preliminary data.</text>
</comment>